<dbReference type="Gene3D" id="3.90.1580.10">
    <property type="entry name" value="paralog of FGE (formylglycine-generating enzyme)"/>
    <property type="match status" value="1"/>
</dbReference>
<evidence type="ECO:0000313" key="3">
    <source>
        <dbReference type="Proteomes" id="UP000232638"/>
    </source>
</evidence>
<keyword evidence="3" id="KW-1185">Reference proteome</keyword>
<feature type="domain" description="Sulfatase-modifying factor enzyme-like" evidence="1">
    <location>
        <begin position="216"/>
        <end position="291"/>
    </location>
</feature>
<protein>
    <recommendedName>
        <fullName evidence="1">Sulfatase-modifying factor enzyme-like domain-containing protein</fullName>
    </recommendedName>
</protein>
<evidence type="ECO:0000313" key="2">
    <source>
        <dbReference type="EMBL" id="AUB82207.1"/>
    </source>
</evidence>
<dbReference type="Proteomes" id="UP000232638">
    <property type="component" value="Chromosome"/>
</dbReference>
<dbReference type="SUPFAM" id="SSF56436">
    <property type="entry name" value="C-type lectin-like"/>
    <property type="match status" value="1"/>
</dbReference>
<dbReference type="InterPro" id="IPR016187">
    <property type="entry name" value="CTDL_fold"/>
</dbReference>
<dbReference type="KEGG" id="tsy:THSYN_15450"/>
<organism evidence="2 3">
    <name type="scientific">Candidatus Thiodictyon syntrophicum</name>
    <dbReference type="NCBI Taxonomy" id="1166950"/>
    <lineage>
        <taxon>Bacteria</taxon>
        <taxon>Pseudomonadati</taxon>
        <taxon>Pseudomonadota</taxon>
        <taxon>Gammaproteobacteria</taxon>
        <taxon>Chromatiales</taxon>
        <taxon>Chromatiaceae</taxon>
        <taxon>Thiodictyon</taxon>
    </lineage>
</organism>
<gene>
    <name evidence="2" type="ORF">THSYN_15450</name>
</gene>
<sequence>MDVLVHHGLELLDAVDPVIFDRVRESAEDVELVFHPAGQDPVDLLVGLGIDEVQHVDVAPGLTEALDPAEALFQPGGVPGQVHVDQGPELEQMRCRIRVRIKLSDIHFRAGTAWDADPVLRDLARFIAAEIGRGADQDQVAKVLAAPAQRKVLLKRLAAYLKFYADWLGKPQKLPWWQRSIEIRGQRLHVAGLDSAWMACGDTDRGHLLLGRYQVNQTVLHPAQAQLGLEDLAGNCWEWCDDVHSEDQGAVGSPRFLRGGAFGGGAGFLRSSVRGGVGPGDRDPGVGFRCVLAASRQP</sequence>
<dbReference type="AlphaFoldDB" id="A0A2K8U9J4"/>
<dbReference type="InterPro" id="IPR042095">
    <property type="entry name" value="SUMF_sf"/>
</dbReference>
<dbReference type="InterPro" id="IPR005532">
    <property type="entry name" value="SUMF_dom"/>
</dbReference>
<proteinExistence type="predicted"/>
<accession>A0A2K8U9J4</accession>
<name>A0A2K8U9J4_9GAMM</name>
<dbReference type="Pfam" id="PF03781">
    <property type="entry name" value="FGE-sulfatase"/>
    <property type="match status" value="1"/>
</dbReference>
<reference evidence="2 3" key="1">
    <citation type="submission" date="2017-03" db="EMBL/GenBank/DDBJ databases">
        <title>Complete genome sequence of Candidatus 'Thiodictyon syntrophicum' sp. nov. strain Cad16T, a photolithoautotroph purple sulfur bacterium isolated from an alpine meromictic lake.</title>
        <authorList>
            <person name="Luedin S.M."/>
            <person name="Pothier J.F."/>
            <person name="Danza F."/>
            <person name="Storelli N."/>
            <person name="Wittwer M."/>
            <person name="Tonolla M."/>
        </authorList>
    </citation>
    <scope>NUCLEOTIDE SEQUENCE [LARGE SCALE GENOMIC DNA]</scope>
    <source>
        <strain evidence="2 3">Cad16T</strain>
    </source>
</reference>
<evidence type="ECO:0000259" key="1">
    <source>
        <dbReference type="Pfam" id="PF03781"/>
    </source>
</evidence>
<dbReference type="EMBL" id="CP020370">
    <property type="protein sequence ID" value="AUB82207.1"/>
    <property type="molecule type" value="Genomic_DNA"/>
</dbReference>